<organism evidence="1">
    <name type="scientific">Glycine soja</name>
    <name type="common">Wild soybean</name>
    <dbReference type="NCBI Taxonomy" id="3848"/>
    <lineage>
        <taxon>Eukaryota</taxon>
        <taxon>Viridiplantae</taxon>
        <taxon>Streptophyta</taxon>
        <taxon>Embryophyta</taxon>
        <taxon>Tracheophyta</taxon>
        <taxon>Spermatophyta</taxon>
        <taxon>Magnoliopsida</taxon>
        <taxon>eudicotyledons</taxon>
        <taxon>Gunneridae</taxon>
        <taxon>Pentapetalae</taxon>
        <taxon>rosids</taxon>
        <taxon>fabids</taxon>
        <taxon>Fabales</taxon>
        <taxon>Fabaceae</taxon>
        <taxon>Papilionoideae</taxon>
        <taxon>50 kb inversion clade</taxon>
        <taxon>NPAAA clade</taxon>
        <taxon>indigoferoid/millettioid clade</taxon>
        <taxon>Phaseoleae</taxon>
        <taxon>Glycine</taxon>
        <taxon>Glycine subgen. Soja</taxon>
    </lineage>
</organism>
<dbReference type="EMBL" id="KN641448">
    <property type="protein sequence ID" value="KHN46275.1"/>
    <property type="molecule type" value="Genomic_DNA"/>
</dbReference>
<gene>
    <name evidence="2" type="ORF">D0Y65_019841</name>
    <name evidence="1" type="ORF">glysoja_034603</name>
</gene>
<evidence type="ECO:0000313" key="2">
    <source>
        <dbReference type="EMBL" id="RZB95667.1"/>
    </source>
</evidence>
<proteinExistence type="predicted"/>
<dbReference type="Gramene" id="XM_028387279.1">
    <property type="protein sequence ID" value="XP_028243080.1"/>
    <property type="gene ID" value="LOC114421390"/>
</dbReference>
<dbReference type="EMBL" id="QZWG01000008">
    <property type="protein sequence ID" value="RZB95667.1"/>
    <property type="molecule type" value="Genomic_DNA"/>
</dbReference>
<dbReference type="EMBL" id="QZWG01000008">
    <property type="protein sequence ID" value="RZB95668.1"/>
    <property type="molecule type" value="Genomic_DNA"/>
</dbReference>
<reference evidence="2 3" key="2">
    <citation type="submission" date="2018-09" db="EMBL/GenBank/DDBJ databases">
        <title>A high-quality reference genome of wild soybean provides a powerful tool to mine soybean genomes.</title>
        <authorList>
            <person name="Xie M."/>
            <person name="Chung C.Y.L."/>
            <person name="Li M.-W."/>
            <person name="Wong F.-L."/>
            <person name="Chan T.-F."/>
            <person name="Lam H.-M."/>
        </authorList>
    </citation>
    <scope>NUCLEOTIDE SEQUENCE [LARGE SCALE GENOMIC DNA]</scope>
    <source>
        <strain evidence="3">cv. W05</strain>
        <tissue evidence="2">Hypocotyl of etiolated seedlings</tissue>
    </source>
</reference>
<sequence length="213" mass="24254">MSNRGSSWITLKFRGVVDVIRASRYQSNYVALQRNRPIVSAARTERGYWMHPGQQFYSTNSINPSTNPKGIKDVKPQAEALAPASKILTFSHWLRWVLGMVLSLLLPFWKPYWKKLQIVEVEAEFVVEEAEAVAKMVEKVAMVTEKVSEDVAEMLPEDGKLRKAALVVERASKEAAHDAQLTEEFLHKVEELKNDLDDLEAFVEPVIDKIVKM</sequence>
<accession>A0A0B2SMY3</accession>
<protein>
    <submittedName>
        <fullName evidence="1">Uncharacterized protein</fullName>
    </submittedName>
</protein>
<reference evidence="1" key="1">
    <citation type="submission" date="2014-07" db="EMBL/GenBank/DDBJ databases">
        <title>Identification of a novel salt tolerance gene in wild soybean by whole-genome sequencing.</title>
        <authorList>
            <person name="Lam H.-M."/>
            <person name="Qi X."/>
            <person name="Li M.-W."/>
            <person name="Liu X."/>
            <person name="Xie M."/>
            <person name="Ni M."/>
            <person name="Xu X."/>
        </authorList>
    </citation>
    <scope>NUCLEOTIDE SEQUENCE [LARGE SCALE GENOMIC DNA]</scope>
    <source>
        <tissue evidence="1">Root</tissue>
    </source>
</reference>
<dbReference type="Proteomes" id="UP000289340">
    <property type="component" value="Chromosome 8"/>
</dbReference>
<dbReference type="Proteomes" id="UP000053555">
    <property type="component" value="Unassembled WGS sequence"/>
</dbReference>
<name>A0A0B2SMY3_GLYSO</name>
<keyword evidence="3" id="KW-1185">Reference proteome</keyword>
<evidence type="ECO:0000313" key="1">
    <source>
        <dbReference type="EMBL" id="KHN46275.1"/>
    </source>
</evidence>
<dbReference type="AlphaFoldDB" id="A0A0B2SMY3"/>
<dbReference type="PANTHER" id="PTHR33735">
    <property type="entry name" value="EXPRESSED PROTEIN"/>
    <property type="match status" value="1"/>
</dbReference>
<evidence type="ECO:0000313" key="3">
    <source>
        <dbReference type="Proteomes" id="UP000289340"/>
    </source>
</evidence>
<dbReference type="PANTHER" id="PTHR33735:SF10">
    <property type="entry name" value="EXPRESSED PROTEIN"/>
    <property type="match status" value="1"/>
</dbReference>
<dbReference type="SMR" id="A0A0B2SMY3"/>